<dbReference type="GO" id="GO:0005730">
    <property type="term" value="C:nucleolus"/>
    <property type="evidence" value="ECO:0007669"/>
    <property type="project" value="UniProtKB-SubCell"/>
</dbReference>
<evidence type="ECO:0000256" key="4">
    <source>
        <dbReference type="PROSITE-ProRule" id="PRU00176"/>
    </source>
</evidence>
<gene>
    <name evidence="7" type="ORF">P43SY_006383</name>
</gene>
<sequence length="231" mass="26173">MSKKIAAKLDKLRGEEWDSDSDNETSFENNDDFVTLEPAETKQQAADEAAARKAAAKGKSSAAASGKAKASNVIYLGRIPHGFYEDQMRGFFQQFGAVKRLRLSRNKRTGKSKHYAFIQFEEAEVAQVVADTMNGYRLFDHVLSSHIIPVSAIHERMFVGANKTFKPLPWRSIARNKHNAERTYEQTIARNKRLVKKEKQKREVLAALGIDYSFPGYQAHVPQKKQHVVFT</sequence>
<comment type="caution">
    <text evidence="7">The sequence shown here is derived from an EMBL/GenBank/DDBJ whole genome shotgun (WGS) entry which is preliminary data.</text>
</comment>
<evidence type="ECO:0000259" key="6">
    <source>
        <dbReference type="PROSITE" id="PS50102"/>
    </source>
</evidence>
<organism evidence="7 8">
    <name type="scientific">Pythium insidiosum</name>
    <name type="common">Pythiosis disease agent</name>
    <dbReference type="NCBI Taxonomy" id="114742"/>
    <lineage>
        <taxon>Eukaryota</taxon>
        <taxon>Sar</taxon>
        <taxon>Stramenopiles</taxon>
        <taxon>Oomycota</taxon>
        <taxon>Peronosporomycetes</taxon>
        <taxon>Pythiales</taxon>
        <taxon>Pythiaceae</taxon>
        <taxon>Pythium</taxon>
    </lineage>
</organism>
<dbReference type="Pfam" id="PF00076">
    <property type="entry name" value="RRM_1"/>
    <property type="match status" value="1"/>
</dbReference>
<dbReference type="SMART" id="SM00360">
    <property type="entry name" value="RRM"/>
    <property type="match status" value="1"/>
</dbReference>
<evidence type="ECO:0000256" key="3">
    <source>
        <dbReference type="ARBA" id="ARBA00023242"/>
    </source>
</evidence>
<name>A0AAD5QB04_PYTIN</name>
<keyword evidence="2 4" id="KW-0694">RNA-binding</keyword>
<dbReference type="CDD" id="cd12307">
    <property type="entry name" value="RRM_NIFK_like"/>
    <property type="match status" value="1"/>
</dbReference>
<evidence type="ECO:0000256" key="5">
    <source>
        <dbReference type="SAM" id="MobiDB-lite"/>
    </source>
</evidence>
<dbReference type="AlphaFoldDB" id="A0AAD5QB04"/>
<dbReference type="SUPFAM" id="SSF54928">
    <property type="entry name" value="RNA-binding domain, RBD"/>
    <property type="match status" value="1"/>
</dbReference>
<dbReference type="InterPro" id="IPR012677">
    <property type="entry name" value="Nucleotide-bd_a/b_plait_sf"/>
</dbReference>
<keyword evidence="3" id="KW-0539">Nucleus</keyword>
<feature type="compositionally biased region" description="Acidic residues" evidence="5">
    <location>
        <begin position="17"/>
        <end position="31"/>
    </location>
</feature>
<accession>A0AAD5QB04</accession>
<dbReference type="Proteomes" id="UP001209570">
    <property type="component" value="Unassembled WGS sequence"/>
</dbReference>
<feature type="domain" description="RRM" evidence="6">
    <location>
        <begin position="72"/>
        <end position="155"/>
    </location>
</feature>
<dbReference type="GO" id="GO:0003723">
    <property type="term" value="F:RNA binding"/>
    <property type="evidence" value="ECO:0007669"/>
    <property type="project" value="UniProtKB-UniRule"/>
</dbReference>
<dbReference type="EMBL" id="JAKCXM010000117">
    <property type="protein sequence ID" value="KAJ0401828.1"/>
    <property type="molecule type" value="Genomic_DNA"/>
</dbReference>
<feature type="compositionally biased region" description="Basic and acidic residues" evidence="5">
    <location>
        <begin position="7"/>
        <end position="16"/>
    </location>
</feature>
<evidence type="ECO:0000313" key="8">
    <source>
        <dbReference type="Proteomes" id="UP001209570"/>
    </source>
</evidence>
<evidence type="ECO:0000256" key="2">
    <source>
        <dbReference type="ARBA" id="ARBA00022884"/>
    </source>
</evidence>
<protein>
    <recommendedName>
        <fullName evidence="6">RRM domain-containing protein</fullName>
    </recommendedName>
</protein>
<dbReference type="PANTHER" id="PTHR46754">
    <property type="entry name" value="MKI67 FHA DOMAIN-INTERACTING NUCLEOLAR PHOSPHOPROTEIN"/>
    <property type="match status" value="1"/>
</dbReference>
<proteinExistence type="predicted"/>
<dbReference type="Gene3D" id="3.30.70.330">
    <property type="match status" value="1"/>
</dbReference>
<reference evidence="7" key="1">
    <citation type="submission" date="2021-12" db="EMBL/GenBank/DDBJ databases">
        <title>Prjna785345.</title>
        <authorList>
            <person name="Rujirawat T."/>
            <person name="Krajaejun T."/>
        </authorList>
    </citation>
    <scope>NUCLEOTIDE SEQUENCE</scope>
    <source>
        <strain evidence="7">Pi057C3</strain>
    </source>
</reference>
<evidence type="ECO:0000256" key="1">
    <source>
        <dbReference type="ARBA" id="ARBA00004604"/>
    </source>
</evidence>
<evidence type="ECO:0000313" key="7">
    <source>
        <dbReference type="EMBL" id="KAJ0401828.1"/>
    </source>
</evidence>
<feature type="region of interest" description="Disordered" evidence="5">
    <location>
        <begin position="1"/>
        <end position="53"/>
    </location>
</feature>
<dbReference type="InterPro" id="IPR000504">
    <property type="entry name" value="RRM_dom"/>
</dbReference>
<dbReference type="PROSITE" id="PS50102">
    <property type="entry name" value="RRM"/>
    <property type="match status" value="1"/>
</dbReference>
<comment type="subcellular location">
    <subcellularLocation>
        <location evidence="1">Nucleus</location>
        <location evidence="1">Nucleolus</location>
    </subcellularLocation>
</comment>
<keyword evidence="8" id="KW-1185">Reference proteome</keyword>
<dbReference type="InterPro" id="IPR035979">
    <property type="entry name" value="RBD_domain_sf"/>
</dbReference>